<dbReference type="OrthoDB" id="407325at2759"/>
<dbReference type="EMBL" id="KZ819293">
    <property type="protein sequence ID" value="PWN97952.1"/>
    <property type="molecule type" value="Genomic_DNA"/>
</dbReference>
<dbReference type="Proteomes" id="UP000245946">
    <property type="component" value="Unassembled WGS sequence"/>
</dbReference>
<dbReference type="Pfam" id="PF10294">
    <property type="entry name" value="Methyltransf_16"/>
    <property type="match status" value="1"/>
</dbReference>
<dbReference type="InterPro" id="IPR019410">
    <property type="entry name" value="Methyltransf_16"/>
</dbReference>
<dbReference type="STRING" id="58919.A0A316ZAJ9"/>
<feature type="region of interest" description="Disordered" evidence="1">
    <location>
        <begin position="1"/>
        <end position="46"/>
    </location>
</feature>
<name>A0A316ZAJ9_9BASI</name>
<accession>A0A316ZAJ9</accession>
<evidence type="ECO:0000313" key="3">
    <source>
        <dbReference type="Proteomes" id="UP000245946"/>
    </source>
</evidence>
<sequence length="304" mass="32278">MSLTSLFPRGSRSPSPTPSPPASPSAEAAPVVPPPRDGGDDPNDLGGCAARVRYFASGAAPHVEYAAEAEAFAGPSRRGAPQSGDEARIATDAGAAGGAHGAHYDVVLDLDVRNGCGGRIWPSARVLGQFLAGPASPIRAGEGSAWGRGKHVIELGSGTGLLGFLAAKLAPEATVYVTDQDVMLSLLHQNHKLDAAALPNVVVAECDWGVPIAAPLPQKADVLLLADCVYLETAFAPLIETMRGLSRPDTEIWFSYQQRRKADKRFFLQLKKHFTWEEALEPAQAREVSPARLFKMRLRDAGKQ</sequence>
<organism evidence="2 3">
    <name type="scientific">Tilletiopsis washingtonensis</name>
    <dbReference type="NCBI Taxonomy" id="58919"/>
    <lineage>
        <taxon>Eukaryota</taxon>
        <taxon>Fungi</taxon>
        <taxon>Dikarya</taxon>
        <taxon>Basidiomycota</taxon>
        <taxon>Ustilaginomycotina</taxon>
        <taxon>Exobasidiomycetes</taxon>
        <taxon>Entylomatales</taxon>
        <taxon>Entylomatales incertae sedis</taxon>
        <taxon>Tilletiopsis</taxon>
    </lineage>
</organism>
<dbReference type="Gene3D" id="3.40.50.150">
    <property type="entry name" value="Vaccinia Virus protein VP39"/>
    <property type="match status" value="1"/>
</dbReference>
<dbReference type="CDD" id="cd02440">
    <property type="entry name" value="AdoMet_MTases"/>
    <property type="match status" value="1"/>
</dbReference>
<dbReference type="RefSeq" id="XP_025598231.1">
    <property type="nucleotide sequence ID" value="XM_025742471.1"/>
</dbReference>
<reference evidence="2 3" key="1">
    <citation type="journal article" date="2018" name="Mol. Biol. Evol.">
        <title>Broad Genomic Sampling Reveals a Smut Pathogenic Ancestry of the Fungal Clade Ustilaginomycotina.</title>
        <authorList>
            <person name="Kijpornyongpan T."/>
            <person name="Mondo S.J."/>
            <person name="Barry K."/>
            <person name="Sandor L."/>
            <person name="Lee J."/>
            <person name="Lipzen A."/>
            <person name="Pangilinan J."/>
            <person name="LaButti K."/>
            <person name="Hainaut M."/>
            <person name="Henrissat B."/>
            <person name="Grigoriev I.V."/>
            <person name="Spatafora J.W."/>
            <person name="Aime M.C."/>
        </authorList>
    </citation>
    <scope>NUCLEOTIDE SEQUENCE [LARGE SCALE GENOMIC DNA]</scope>
    <source>
        <strain evidence="2 3">MCA 4186</strain>
    </source>
</reference>
<dbReference type="GeneID" id="37270015"/>
<gene>
    <name evidence="2" type="ORF">FA09DRAFT_330111</name>
</gene>
<dbReference type="InterPro" id="IPR029063">
    <property type="entry name" value="SAM-dependent_MTases_sf"/>
</dbReference>
<dbReference type="SUPFAM" id="SSF53335">
    <property type="entry name" value="S-adenosyl-L-methionine-dependent methyltransferases"/>
    <property type="match status" value="1"/>
</dbReference>
<evidence type="ECO:0000256" key="1">
    <source>
        <dbReference type="SAM" id="MobiDB-lite"/>
    </source>
</evidence>
<protein>
    <recommendedName>
        <fullName evidence="4">Elongation factor methyltransferase 6</fullName>
    </recommendedName>
</protein>
<dbReference type="PANTHER" id="PTHR14614:SF132">
    <property type="entry name" value="PROTEIN-LYSINE METHYLTRANSFERASE C42C1.13"/>
    <property type="match status" value="1"/>
</dbReference>
<evidence type="ECO:0008006" key="4">
    <source>
        <dbReference type="Google" id="ProtNLM"/>
    </source>
</evidence>
<proteinExistence type="predicted"/>
<evidence type="ECO:0000313" key="2">
    <source>
        <dbReference type="EMBL" id="PWN97952.1"/>
    </source>
</evidence>
<dbReference type="PANTHER" id="PTHR14614">
    <property type="entry name" value="HEPATOCELLULAR CARCINOMA-ASSOCIATED ANTIGEN"/>
    <property type="match status" value="1"/>
</dbReference>
<keyword evidence="3" id="KW-1185">Reference proteome</keyword>
<dbReference type="GO" id="GO:0008757">
    <property type="term" value="F:S-adenosylmethionine-dependent methyltransferase activity"/>
    <property type="evidence" value="ECO:0007669"/>
    <property type="project" value="UniProtKB-ARBA"/>
</dbReference>
<dbReference type="AlphaFoldDB" id="A0A316ZAJ9"/>